<dbReference type="RefSeq" id="WP_093536684.1">
    <property type="nucleotide sequence ID" value="NZ_CP183885.1"/>
</dbReference>
<gene>
    <name evidence="2" type="ORF">SAMN05421670_2002</name>
</gene>
<dbReference type="GO" id="GO:0140359">
    <property type="term" value="F:ABC-type transporter activity"/>
    <property type="evidence" value="ECO:0007669"/>
    <property type="project" value="InterPro"/>
</dbReference>
<accession>A0A1I5YA57</accession>
<reference evidence="3" key="1">
    <citation type="submission" date="2016-10" db="EMBL/GenBank/DDBJ databases">
        <authorList>
            <person name="Varghese N."/>
            <person name="Submissions S."/>
        </authorList>
    </citation>
    <scope>NUCLEOTIDE SEQUENCE [LARGE SCALE GENOMIC DNA]</scope>
    <source>
        <strain evidence="3">DSM 11706</strain>
    </source>
</reference>
<evidence type="ECO:0000256" key="1">
    <source>
        <dbReference type="SAM" id="Phobius"/>
    </source>
</evidence>
<feature type="transmembrane region" description="Helical" evidence="1">
    <location>
        <begin position="229"/>
        <end position="250"/>
    </location>
</feature>
<feature type="transmembrane region" description="Helical" evidence="1">
    <location>
        <begin position="114"/>
        <end position="140"/>
    </location>
</feature>
<feature type="transmembrane region" description="Helical" evidence="1">
    <location>
        <begin position="185"/>
        <end position="207"/>
    </location>
</feature>
<evidence type="ECO:0000313" key="3">
    <source>
        <dbReference type="Proteomes" id="UP000198734"/>
    </source>
</evidence>
<dbReference type="Proteomes" id="UP000198734">
    <property type="component" value="Unassembled WGS sequence"/>
</dbReference>
<keyword evidence="1" id="KW-0812">Transmembrane</keyword>
<feature type="transmembrane region" description="Helical" evidence="1">
    <location>
        <begin position="75"/>
        <end position="93"/>
    </location>
</feature>
<dbReference type="OrthoDB" id="4187110at2"/>
<dbReference type="AlphaFoldDB" id="A0A1I5YA57"/>
<keyword evidence="1" id="KW-1133">Transmembrane helix</keyword>
<sequence length="260" mass="28984">MSNFSILFQKEWRENVRNFKILWIPLVFILFGISEPLTYYYLPQILNTVGNMPSDMVFQLPEYTPEQIVMSTVGQYQFIGMLIIAFGFAGIIARERKNGTATMLYVRPISYNAYVFSKLAIMGILIVGSACIGLLANLYYTYILYGAVETAAFIGFLGTYSIWLLFAISIVICSSAAFSTGVASVTSIFFLIIVPLVDGLLGTYWTISPWKLPMYAGQILSSSIDNTPYIWSLIVTLVIIVLLIVGAAFITKRNVSKAKI</sequence>
<name>A0A1I5YA57_9BACI</name>
<proteinExistence type="predicted"/>
<organism evidence="2 3">
    <name type="scientific">Psychrobacillus psychrotolerans</name>
    <dbReference type="NCBI Taxonomy" id="126156"/>
    <lineage>
        <taxon>Bacteria</taxon>
        <taxon>Bacillati</taxon>
        <taxon>Bacillota</taxon>
        <taxon>Bacilli</taxon>
        <taxon>Bacillales</taxon>
        <taxon>Bacillaceae</taxon>
        <taxon>Psychrobacillus</taxon>
    </lineage>
</organism>
<keyword evidence="3" id="KW-1185">Reference proteome</keyword>
<dbReference type="GO" id="GO:0005886">
    <property type="term" value="C:plasma membrane"/>
    <property type="evidence" value="ECO:0007669"/>
    <property type="project" value="UniProtKB-SubCell"/>
</dbReference>
<protein>
    <submittedName>
        <fullName evidence="2">ABC-2 type transport system permease protein</fullName>
    </submittedName>
</protein>
<feature type="transmembrane region" description="Helical" evidence="1">
    <location>
        <begin position="21"/>
        <end position="42"/>
    </location>
</feature>
<dbReference type="Pfam" id="PF12679">
    <property type="entry name" value="ABC2_membrane_2"/>
    <property type="match status" value="1"/>
</dbReference>
<dbReference type="STRING" id="126156.SAMN05421670_2002"/>
<evidence type="ECO:0000313" key="2">
    <source>
        <dbReference type="EMBL" id="SFQ41076.1"/>
    </source>
</evidence>
<dbReference type="EMBL" id="FOXU01000002">
    <property type="protein sequence ID" value="SFQ41076.1"/>
    <property type="molecule type" value="Genomic_DNA"/>
</dbReference>
<keyword evidence="1" id="KW-0472">Membrane</keyword>
<feature type="transmembrane region" description="Helical" evidence="1">
    <location>
        <begin position="152"/>
        <end position="173"/>
    </location>
</feature>